<accession>A0A2N3J2U5</accession>
<evidence type="ECO:0000313" key="2">
    <source>
        <dbReference type="Proteomes" id="UP000233526"/>
    </source>
</evidence>
<evidence type="ECO:0000313" key="1">
    <source>
        <dbReference type="EMBL" id="PKQ80115.1"/>
    </source>
</evidence>
<proteinExistence type="predicted"/>
<protein>
    <submittedName>
        <fullName evidence="1">Uncharacterized protein</fullName>
    </submittedName>
</protein>
<reference evidence="1 2" key="1">
    <citation type="journal article" date="2017" name="Front. Microbiol.">
        <title>Strong Genomic and Phenotypic Heterogeneity in the Aeromonas sobria Species Complex.</title>
        <authorList>
            <person name="Gauthier J."/>
            <person name="Vincent A.T."/>
            <person name="Charette S.J."/>
            <person name="Derome N."/>
        </authorList>
    </citation>
    <scope>NUCLEOTIDE SEQUENCE [LARGE SCALE GENOMIC DNA]</scope>
    <source>
        <strain evidence="1 2">JF2635</strain>
    </source>
</reference>
<dbReference type="AlphaFoldDB" id="A0A2N3J2U5"/>
<organism evidence="1 2">
    <name type="scientific">Aeromonas sobria</name>
    <dbReference type="NCBI Taxonomy" id="646"/>
    <lineage>
        <taxon>Bacteria</taxon>
        <taxon>Pseudomonadati</taxon>
        <taxon>Pseudomonadota</taxon>
        <taxon>Gammaproteobacteria</taxon>
        <taxon>Aeromonadales</taxon>
        <taxon>Aeromonadaceae</taxon>
        <taxon>Aeromonas</taxon>
    </lineage>
</organism>
<gene>
    <name evidence="1" type="ORF">AOX56_12735</name>
</gene>
<name>A0A2N3J2U5_AERSO</name>
<dbReference type="Proteomes" id="UP000233526">
    <property type="component" value="Unassembled WGS sequence"/>
</dbReference>
<dbReference type="EMBL" id="LJZX01000028">
    <property type="protein sequence ID" value="PKQ80115.1"/>
    <property type="molecule type" value="Genomic_DNA"/>
</dbReference>
<sequence>MQIDALCLAFESEGKTYFVNTKKDDWALILRMVQGMSATGKLEVTPAPANVKFTTLADAIKESV</sequence>
<dbReference type="RefSeq" id="WP_101316838.1">
    <property type="nucleotide sequence ID" value="NZ_CAWNSS010000028.1"/>
</dbReference>
<comment type="caution">
    <text evidence="1">The sequence shown here is derived from an EMBL/GenBank/DDBJ whole genome shotgun (WGS) entry which is preliminary data.</text>
</comment>